<protein>
    <submittedName>
        <fullName evidence="8">ABC-type transport system, involved in lipoprotein release, permease component</fullName>
    </submittedName>
</protein>
<keyword evidence="8" id="KW-0449">Lipoprotein</keyword>
<dbReference type="InterPro" id="IPR038766">
    <property type="entry name" value="Membrane_comp_ABC_pdt"/>
</dbReference>
<dbReference type="Pfam" id="PF02687">
    <property type="entry name" value="FtsX"/>
    <property type="match status" value="2"/>
</dbReference>
<feature type="domain" description="ABC3 transporter permease C-terminal" evidence="7">
    <location>
        <begin position="247"/>
        <end position="351"/>
    </location>
</feature>
<dbReference type="InterPro" id="IPR003838">
    <property type="entry name" value="ABC3_permease_C"/>
</dbReference>
<evidence type="ECO:0000259" key="7">
    <source>
        <dbReference type="Pfam" id="PF02687"/>
    </source>
</evidence>
<feature type="transmembrane region" description="Helical" evidence="6">
    <location>
        <begin position="292"/>
        <end position="316"/>
    </location>
</feature>
<evidence type="ECO:0000256" key="6">
    <source>
        <dbReference type="SAM" id="Phobius"/>
    </source>
</evidence>
<feature type="transmembrane region" description="Helical" evidence="6">
    <location>
        <begin position="656"/>
        <end position="677"/>
    </location>
</feature>
<evidence type="ECO:0000256" key="2">
    <source>
        <dbReference type="ARBA" id="ARBA00022475"/>
    </source>
</evidence>
<feature type="transmembrane region" description="Helical" evidence="6">
    <location>
        <begin position="241"/>
        <end position="261"/>
    </location>
</feature>
<organism evidence="8 9">
    <name type="scientific">Gottschalkia purinilytica</name>
    <name type="common">Clostridium purinilyticum</name>
    <dbReference type="NCBI Taxonomy" id="1503"/>
    <lineage>
        <taxon>Bacteria</taxon>
        <taxon>Bacillati</taxon>
        <taxon>Bacillota</taxon>
        <taxon>Tissierellia</taxon>
        <taxon>Tissierellales</taxon>
        <taxon>Gottschalkiaceae</taxon>
        <taxon>Gottschalkia</taxon>
    </lineage>
</organism>
<dbReference type="Proteomes" id="UP000037267">
    <property type="component" value="Unassembled WGS sequence"/>
</dbReference>
<feature type="transmembrane region" description="Helical" evidence="6">
    <location>
        <begin position="15"/>
        <end position="35"/>
    </location>
</feature>
<dbReference type="PANTHER" id="PTHR30287:SF1">
    <property type="entry name" value="INNER MEMBRANE PROTEIN"/>
    <property type="match status" value="1"/>
</dbReference>
<dbReference type="RefSeq" id="WP_050354545.1">
    <property type="nucleotide sequence ID" value="NZ_LGSS01000004.1"/>
</dbReference>
<dbReference type="EMBL" id="LGSS01000004">
    <property type="protein sequence ID" value="KNF08962.1"/>
    <property type="molecule type" value="Genomic_DNA"/>
</dbReference>
<feature type="transmembrane region" description="Helical" evidence="6">
    <location>
        <begin position="602"/>
        <end position="622"/>
    </location>
</feature>
<evidence type="ECO:0000313" key="8">
    <source>
        <dbReference type="EMBL" id="KNF08962.1"/>
    </source>
</evidence>
<reference evidence="9" key="1">
    <citation type="submission" date="2015-07" db="EMBL/GenBank/DDBJ databases">
        <title>Draft genome sequence of the purine-degrading Gottschalkia purinilyticum DSM 1384 (formerly Clostridium purinilyticum).</title>
        <authorList>
            <person name="Poehlein A."/>
            <person name="Schiel-Bengelsdorf B."/>
            <person name="Bengelsdorf F.R."/>
            <person name="Daniel R."/>
            <person name="Duerre P."/>
        </authorList>
    </citation>
    <scope>NUCLEOTIDE SEQUENCE [LARGE SCALE GENOMIC DNA]</scope>
    <source>
        <strain evidence="9">DSM 1384</strain>
    </source>
</reference>
<gene>
    <name evidence="8" type="ORF">CLPU_4c00080</name>
</gene>
<feature type="domain" description="ABC3 transporter permease C-terminal" evidence="7">
    <location>
        <begin position="606"/>
        <end position="723"/>
    </location>
</feature>
<feature type="transmembrane region" description="Helical" evidence="6">
    <location>
        <begin position="697"/>
        <end position="716"/>
    </location>
</feature>
<evidence type="ECO:0000313" key="9">
    <source>
        <dbReference type="Proteomes" id="UP000037267"/>
    </source>
</evidence>
<sequence>MIINKKVIRDLKENFIKNLIFTLLIILSISLLIGFNRSMNGSIDSINKFYKQYNVEDGQFIVLEDIDASDILDKFNIKIEKMEYYDYKLSDNETIRIFKERKNINRYQVTEGKKLRNKKEILIDSWFAKKHNYRVNDTIEINKNGYKLKGFAISPDYVNTLKTKYDFLFNPKYFGIAYVSEDDFENFNDTKFYYSFKSSKEERKKLKKYIKENYTLLDWINKEDNSRINNVINDLKGPKELSKIICTMLNIVVAFVIALSIKKRIKDESSIIGTLYSLGYNKKELLIHYIKIPILLSVIGSLIGYVIGIIISKPLIMTQSNQYNFPIITLSNFNNLLLKGLIIPIVIILVVNIHIIRKDLSKKPLNLLYSLESNKINKLEEIFRFENVEFNKRFRIKGMLRDIESIIVLTLGIFLSSLIILISFGLKDSINKYVKNIKEDINYKYLYFITTETIDDRKEGEKTLIKELKLKNSKVTIQGIEEDSRYLDLKDTKGKSINYNKVMIADTVAKKLNIHKGDKITLYDEIEDKYYFIKAEKIVKYTNGQFIFMPINKLNKLLNKENSFNGLMSNEKLNLDEKMVFTDIEKKMIVTSTEELMKMFKIIIYILIIVSIVITIGIIYLIMSMVIEKNKIGISLFKILGYNNNEISRLFIEGNIVFVIVSFLMAIPICKVLINIFCKKILEGLSIFIEAHIYKSNILIAFTFIFISYIISNFIVKKEILNIHATEVLKNRE</sequence>
<evidence type="ECO:0000256" key="5">
    <source>
        <dbReference type="ARBA" id="ARBA00023136"/>
    </source>
</evidence>
<evidence type="ECO:0000256" key="1">
    <source>
        <dbReference type="ARBA" id="ARBA00004651"/>
    </source>
</evidence>
<name>A0A0L0WBW9_GOTPU</name>
<evidence type="ECO:0000256" key="4">
    <source>
        <dbReference type="ARBA" id="ARBA00022989"/>
    </source>
</evidence>
<keyword evidence="3 6" id="KW-0812">Transmembrane</keyword>
<keyword evidence="5 6" id="KW-0472">Membrane</keyword>
<keyword evidence="9" id="KW-1185">Reference proteome</keyword>
<dbReference type="PANTHER" id="PTHR30287">
    <property type="entry name" value="MEMBRANE COMPONENT OF PREDICTED ABC SUPERFAMILY METABOLITE UPTAKE TRANSPORTER"/>
    <property type="match status" value="1"/>
</dbReference>
<accession>A0A0L0WBW9</accession>
<dbReference type="GO" id="GO:0005886">
    <property type="term" value="C:plasma membrane"/>
    <property type="evidence" value="ECO:0007669"/>
    <property type="project" value="UniProtKB-SubCell"/>
</dbReference>
<keyword evidence="2" id="KW-1003">Cell membrane</keyword>
<evidence type="ECO:0000256" key="3">
    <source>
        <dbReference type="ARBA" id="ARBA00022692"/>
    </source>
</evidence>
<comment type="subcellular location">
    <subcellularLocation>
        <location evidence="1">Cell membrane</location>
        <topology evidence="1">Multi-pass membrane protein</topology>
    </subcellularLocation>
</comment>
<proteinExistence type="predicted"/>
<dbReference type="OrthoDB" id="2934570at2"/>
<dbReference type="AlphaFoldDB" id="A0A0L0WBW9"/>
<comment type="caution">
    <text evidence="8">The sequence shown here is derived from an EMBL/GenBank/DDBJ whole genome shotgun (WGS) entry which is preliminary data.</text>
</comment>
<feature type="transmembrane region" description="Helical" evidence="6">
    <location>
        <begin position="403"/>
        <end position="426"/>
    </location>
</feature>
<keyword evidence="4 6" id="KW-1133">Transmembrane helix</keyword>
<dbReference type="STRING" id="1503.CLPU_4c00080"/>
<feature type="transmembrane region" description="Helical" evidence="6">
    <location>
        <begin position="336"/>
        <end position="356"/>
    </location>
</feature>